<protein>
    <submittedName>
        <fullName evidence="1">Uncharacterized protein</fullName>
    </submittedName>
</protein>
<evidence type="ECO:0000313" key="1">
    <source>
        <dbReference type="EMBL" id="KNC74865.1"/>
    </source>
</evidence>
<gene>
    <name evidence="1" type="ORF">SARC_12597</name>
</gene>
<dbReference type="Proteomes" id="UP000054560">
    <property type="component" value="Unassembled WGS sequence"/>
</dbReference>
<accession>A0A0L0FDN1</accession>
<evidence type="ECO:0000313" key="2">
    <source>
        <dbReference type="Proteomes" id="UP000054560"/>
    </source>
</evidence>
<organism evidence="1 2">
    <name type="scientific">Sphaeroforma arctica JP610</name>
    <dbReference type="NCBI Taxonomy" id="667725"/>
    <lineage>
        <taxon>Eukaryota</taxon>
        <taxon>Ichthyosporea</taxon>
        <taxon>Ichthyophonida</taxon>
        <taxon>Sphaeroforma</taxon>
    </lineage>
</organism>
<proteinExistence type="predicted"/>
<dbReference type="EMBL" id="KQ244023">
    <property type="protein sequence ID" value="KNC74865.1"/>
    <property type="molecule type" value="Genomic_DNA"/>
</dbReference>
<sequence>MAELADYATGFKIFLAQSDVEGVSDIVDWSVYGRNQLLRAPYAVKVTTHDLNGKRTYSNVDGSVLKILGGGECSVSMSTMTATHASVICCPDIDVDPAHTAKPVLNAPKPSVTDVVASKTGPKEIGLGMSDKLSSDEIAVHEVSIRTRFCFGRCRVRDIHTKACLPVETARDYFKFTGLVKSIFGYEHGWTIFTTYVARSDYYNENAEKVEQSCRSQYNDMRYQTNDGILVHNIMMRKLKATELKQKGIFKF</sequence>
<dbReference type="AlphaFoldDB" id="A0A0L0FDN1"/>
<dbReference type="RefSeq" id="XP_014148767.1">
    <property type="nucleotide sequence ID" value="XM_014293292.1"/>
</dbReference>
<reference evidence="1 2" key="1">
    <citation type="submission" date="2011-02" db="EMBL/GenBank/DDBJ databases">
        <title>The Genome Sequence of Sphaeroforma arctica JP610.</title>
        <authorList>
            <consortium name="The Broad Institute Genome Sequencing Platform"/>
            <person name="Russ C."/>
            <person name="Cuomo C."/>
            <person name="Young S.K."/>
            <person name="Zeng Q."/>
            <person name="Gargeya S."/>
            <person name="Alvarado L."/>
            <person name="Berlin A."/>
            <person name="Chapman S.B."/>
            <person name="Chen Z."/>
            <person name="Freedman E."/>
            <person name="Gellesch M."/>
            <person name="Goldberg J."/>
            <person name="Griggs A."/>
            <person name="Gujja S."/>
            <person name="Heilman E."/>
            <person name="Heiman D."/>
            <person name="Howarth C."/>
            <person name="Mehta T."/>
            <person name="Neiman D."/>
            <person name="Pearson M."/>
            <person name="Roberts A."/>
            <person name="Saif S."/>
            <person name="Shea T."/>
            <person name="Shenoy N."/>
            <person name="Sisk P."/>
            <person name="Stolte C."/>
            <person name="Sykes S."/>
            <person name="White J."/>
            <person name="Yandava C."/>
            <person name="Burger G."/>
            <person name="Gray M.W."/>
            <person name="Holland P.W.H."/>
            <person name="King N."/>
            <person name="Lang F.B.F."/>
            <person name="Roger A.J."/>
            <person name="Ruiz-Trillo I."/>
            <person name="Haas B."/>
            <person name="Nusbaum C."/>
            <person name="Birren B."/>
        </authorList>
    </citation>
    <scope>NUCLEOTIDE SEQUENCE [LARGE SCALE GENOMIC DNA]</scope>
    <source>
        <strain evidence="1 2">JP610</strain>
    </source>
</reference>
<name>A0A0L0FDN1_9EUKA</name>
<keyword evidence="2" id="KW-1185">Reference proteome</keyword>
<dbReference type="GeneID" id="25913101"/>